<feature type="compositionally biased region" description="Low complexity" evidence="3">
    <location>
        <begin position="67"/>
        <end position="101"/>
    </location>
</feature>
<proteinExistence type="predicted"/>
<keyword evidence="5" id="KW-1185">Reference proteome</keyword>
<dbReference type="AlphaFoldDB" id="A0A2T9Z8R4"/>
<dbReference type="Proteomes" id="UP000245609">
    <property type="component" value="Unassembled WGS sequence"/>
</dbReference>
<evidence type="ECO:0000313" key="4">
    <source>
        <dbReference type="EMBL" id="PVV00942.1"/>
    </source>
</evidence>
<evidence type="ECO:0000256" key="2">
    <source>
        <dbReference type="ARBA" id="ARBA00022485"/>
    </source>
</evidence>
<dbReference type="InterPro" id="IPR040072">
    <property type="entry name" value="Methyltransferase_A"/>
</dbReference>
<dbReference type="OrthoDB" id="538249at2759"/>
<dbReference type="GO" id="GO:0051539">
    <property type="term" value="F:4 iron, 4 sulfur cluster binding"/>
    <property type="evidence" value="ECO:0007669"/>
    <property type="project" value="UniProtKB-KW"/>
</dbReference>
<protein>
    <recommendedName>
        <fullName evidence="6">Radical SAM core domain-containing protein</fullName>
    </recommendedName>
</protein>
<name>A0A2T9Z8R4_9FUNG</name>
<keyword evidence="2" id="KW-0004">4Fe-4S</keyword>
<keyword evidence="2" id="KW-0408">Iron</keyword>
<evidence type="ECO:0000313" key="5">
    <source>
        <dbReference type="Proteomes" id="UP000245609"/>
    </source>
</evidence>
<reference evidence="4 5" key="1">
    <citation type="journal article" date="2018" name="MBio">
        <title>Comparative Genomics Reveals the Core Gene Toolbox for the Fungus-Insect Symbiosis.</title>
        <authorList>
            <person name="Wang Y."/>
            <person name="Stata M."/>
            <person name="Wang W."/>
            <person name="Stajich J.E."/>
            <person name="White M.M."/>
            <person name="Moncalvo J.M."/>
        </authorList>
    </citation>
    <scope>NUCLEOTIDE SEQUENCE [LARGE SCALE GENOMIC DNA]</scope>
    <source>
        <strain evidence="4 5">SC-DP-2</strain>
    </source>
</reference>
<gene>
    <name evidence="4" type="ORF">BB560_004657</name>
</gene>
<dbReference type="EMBL" id="MBFS01001493">
    <property type="protein sequence ID" value="PVV00942.1"/>
    <property type="molecule type" value="Genomic_DNA"/>
</dbReference>
<dbReference type="STRING" id="133381.A0A2T9Z8R4"/>
<keyword evidence="2" id="KW-0479">Metal-binding</keyword>
<feature type="region of interest" description="Disordered" evidence="3">
    <location>
        <begin position="66"/>
        <end position="101"/>
    </location>
</feature>
<feature type="non-terminal residue" evidence="4">
    <location>
        <position position="193"/>
    </location>
</feature>
<dbReference type="Gene3D" id="3.20.20.70">
    <property type="entry name" value="Aldolase class I"/>
    <property type="match status" value="1"/>
</dbReference>
<dbReference type="PANTHER" id="PTHR30544">
    <property type="entry name" value="23S RRNA METHYLTRANSFERASE"/>
    <property type="match status" value="1"/>
</dbReference>
<accession>A0A2T9Z8R4</accession>
<keyword evidence="2" id="KW-0411">Iron-sulfur</keyword>
<evidence type="ECO:0000256" key="1">
    <source>
        <dbReference type="ARBA" id="ARBA00001966"/>
    </source>
</evidence>
<dbReference type="InterPro" id="IPR013785">
    <property type="entry name" value="Aldolase_TIM"/>
</dbReference>
<dbReference type="PANTHER" id="PTHR30544:SF5">
    <property type="entry name" value="RADICAL SAM CORE DOMAIN-CONTAINING PROTEIN"/>
    <property type="match status" value="1"/>
</dbReference>
<comment type="cofactor">
    <cofactor evidence="1">
        <name>[4Fe-4S] cluster</name>
        <dbReference type="ChEBI" id="CHEBI:49883"/>
    </cofactor>
</comment>
<dbReference type="GO" id="GO:0030488">
    <property type="term" value="P:tRNA methylation"/>
    <property type="evidence" value="ECO:0007669"/>
    <property type="project" value="TreeGrafter"/>
</dbReference>
<dbReference type="GO" id="GO:0070475">
    <property type="term" value="P:rRNA base methylation"/>
    <property type="evidence" value="ECO:0007669"/>
    <property type="project" value="TreeGrafter"/>
</dbReference>
<sequence length="193" mass="21299">MSNLSLQLRSIMDKNFTLKFGNIKKVSKSTDGTKKLLIEYRFMNRSAINKSATSALNTAPNQIQTFSNIKNSPSSPPKSRANLSLSGNTQLSSTSTSNTQVSSPGFSDFLQLFQTHLVETVYIPFDDKGTLCVSSQVGCSLDCHFCHTGTQLFQKNLGPAHIVGQYLTMEKYLSSADLSPKQKYIHNIVFMGQ</sequence>
<evidence type="ECO:0008006" key="6">
    <source>
        <dbReference type="Google" id="ProtNLM"/>
    </source>
</evidence>
<organism evidence="4 5">
    <name type="scientific">Smittium megazygosporum</name>
    <dbReference type="NCBI Taxonomy" id="133381"/>
    <lineage>
        <taxon>Eukaryota</taxon>
        <taxon>Fungi</taxon>
        <taxon>Fungi incertae sedis</taxon>
        <taxon>Zoopagomycota</taxon>
        <taxon>Kickxellomycotina</taxon>
        <taxon>Harpellomycetes</taxon>
        <taxon>Harpellales</taxon>
        <taxon>Legeriomycetaceae</taxon>
        <taxon>Smittium</taxon>
    </lineage>
</organism>
<comment type="caution">
    <text evidence="4">The sequence shown here is derived from an EMBL/GenBank/DDBJ whole genome shotgun (WGS) entry which is preliminary data.</text>
</comment>
<evidence type="ECO:0000256" key="3">
    <source>
        <dbReference type="SAM" id="MobiDB-lite"/>
    </source>
</evidence>